<feature type="region of interest" description="Disordered" evidence="1">
    <location>
        <begin position="70"/>
        <end position="171"/>
    </location>
</feature>
<protein>
    <recommendedName>
        <fullName evidence="3">HPP transmembrane region domain-containing protein</fullName>
    </recommendedName>
</protein>
<dbReference type="STRING" id="49012.A0A0F7S1P3"/>
<sequence length="2517" mass="285459">MRRDATATNDPSPDRMARSRSRGRANVVGSSATQMARHNNRSSSRASFLGRSRQRTYQIYDGSHAQERWRSESRTVRGSLDEQDGYVFTSDDEQADGDRHLTKAKAEAKSHRLASTEEEGLATRSQGTTVTNNTALAAAAIPDAQKLPPSGQKDKEKDVEAQANHPPKRASRLSRIPYPIAHFLGYRTKDTENRALLRPLEKLPRKAETLLWAWIGAALGLGFVMITFSRWDQFSMSSNDPVTVWTAPIVIGSFGASSVILYGTPASPLGQPKAFMVGQFLCALVSVCIAKLFELNRHYNPQLIDSPHSLVWVAGAIATGTALCVMILTDTVHPPGGATVLLAATSPPVIKLGWHYLPVVLLSSVIMVAWAMVWMNLGRARYPTYWFWPAGHPLKAPQSTGKGRMSATEYSFAGRSLLLLGPVYLLLYATFCVAVKNDPFLEAYLQNQPHYKCYPVLNIRTEPLNTINYARESFGAVYLARPEVHAGDSFEVLYYPKYQDKADIMMIDAQQDVKRKLDAAKEAGRRYGDSARVLQYGHPFKDSIQAPPDWPVIWSNPASFKVPSSQDSPDWLTIRKSLQDNKFIVLYDEAKEAYLAFQVLLNGQVQMKFQKNTHAIHKRGLPAHDEARVSTAAQGSGANHFVNSVYTWISIYLQRIPNENTFEATNRRIYDWKAVWDKVYPIDWPSRSDSPKWIGIRKTLYDNGKVVLHDPGRSNLIAYKLNEAGVVDLEVRHFNGDLKALVHGIRKRAITGPPKDLDEAAAQDGSVNQEDHPLDEVKLRAYLENQPHYSEYPVLDMAEPQSMIEYARSKYGAVWLSKYNGRSLKPFELRFFQHGKPQSFEIKHGATSVQNLLRYAQSDGEENGDAARVLPYGKHFKSSRSVPGWHQVWNSNKLQVPSSLNSPEWSEIRGVLNQDRQVLLEDQIKEKLLAFRLDRDGKVEMQVKNLEHVAHSIRKRSLSWPARGPTPVASPNRMSSRPAIPFDEEIEAYIRGRPHFKGFPVLNKATDTAKTINYARERFGEVRLTYFGEGFPSLHGVLEQPGKPAQPLGSDTAVLEQLVKSTDLAENQYSNAARFLQFGRPFRATNVKPGKWEKVWRSQPQDVPMERNFEKWLQIPAALQQNEHVLQDKLDRLDRLDNLGRVEMKVKGLWDHLHRFRKRDVSNAAGDLKTIAPDGKVNHPKLAFDPEIEAHIQGLPHYLGYPVLNSAMETEASINYAVEKYKAAWLTGKSFRKDRTLDVTLAFQGHDAVLLDLYEESVRSLLAGAKEAEIHYGDASQLQWGKPFEETNLEPDDWEKVWSSEPRKVPSRLKPTDWLDIRDALQQNRHIVLHDLHQNLRLAFRLNKVGLVEMQFRDLAHGIFKRSEIPSAKGTSAAPLNSMVSNGAKVKQAGDKVTFFHVLLPAKDEAWKENSPELYADLFHYDGIPIFDAELEQHDLARQALRDHGSFWAYENVNWQRYIEPNPFQYRFAGRDALVDSNNNEAVFAHVQKAKRFKDVHGDVAAKLAYGAPFPSSKPPMPASSSQGWEKAAKLDSSTTSIYDARTKLKEFKRLVLENPVTGSRVGFQLEPDGKVLFQDLSSVAHRLAKRMIRPPAVTPNSYEWYGRYYQYTAPVTAFREDSSEEEGMFSRTIYHDHVPVLVANGLQEDKVHHAIKQHKYAWITGITEDGNYQKPFRVGQDERLDSNGYEQVEAQLRNAETARSTYGDTLMYLKYGQPFTPREPAAASTSRIGRLISGNMKKSYVPPSWEEVAKHGNILDLDRVHLPYFRQHLDKYGFLKAFQSDPAKTYGVRLLADGQVEIEDLANFLRPYHKRSEVPSGKGKSGASVSSGSRPLSKRMIPSGSQPRPYEYYASRYQYISPQEPLSSEASRQMFANTIHYNGVPVLFLGEFTPDKLQHALHDYHQAWITFKDAQQNPTSGTRTFQEPLHLTRSAGRDSGGWLELLNHLRAVEQVRVQYGEVPALLMHGKPFAPRRPNKIFLFGHYYSKPSFKNQVKTSTDLWDLTNSGEMYDMHKYLDDHNHLKGWYPDTQHVYGFRLDKNGKVEIRYLETLAARFHKRAVEGDVASLERSSGSRHLAKRMPRSNSESGTYDWYATDYQFKTQETLTADARERMFSDKIFYVRLPVLVAEDVGVSGVHHALQSYGGAWITSRNVHGVLREPFCLTPRGLLQAQNVKAVLRYLQEIDQYRQENGRMPMLLKYGKPFPAQQSTRYSSCFSCGKQGRKKGGAWNLINSDPYLVRQHLFSTKSMDGYDTNTNKSYRFRLLDNGQGKISDPASLGGRLHKRMDAVSSSSTNPVPHTGDRLGDPSAIEHYIFIDHPRDNSIRKLSDIERRKFFAGDLHFNGLPMFFPKDDRNVLQKIQQARQDYTGYWIVGAFAHEPQVRTASYKTDDWRFTRNVGEEELLEELAKMEEYLAQHGRDAQLLKYGPGFPKRRNHFFSNYNTPTLATVVKHAPVVETESATIAQKWSLLHDSNMLIIKDGESKIALALNKVGEVIHLPDPPVGLHKRMAPRDPSQVC</sequence>
<feature type="transmembrane region" description="Helical" evidence="2">
    <location>
        <begin position="309"/>
        <end position="328"/>
    </location>
</feature>
<proteinExistence type="predicted"/>
<dbReference type="PANTHER" id="PTHR33741:SF5">
    <property type="entry name" value="TRANSMEMBRANE PROTEIN DDB_G0269096-RELATED"/>
    <property type="match status" value="1"/>
</dbReference>
<feature type="compositionally biased region" description="Basic and acidic residues" evidence="1">
    <location>
        <begin position="96"/>
        <end position="110"/>
    </location>
</feature>
<keyword evidence="2" id="KW-0472">Membrane</keyword>
<feature type="compositionally biased region" description="Polar residues" evidence="1">
    <location>
        <begin position="1"/>
        <end position="11"/>
    </location>
</feature>
<feature type="compositionally biased region" description="Low complexity" evidence="1">
    <location>
        <begin position="128"/>
        <end position="140"/>
    </location>
</feature>
<keyword evidence="2" id="KW-1133">Transmembrane helix</keyword>
<feature type="domain" description="HPP transmembrane region" evidence="3">
    <location>
        <begin position="207"/>
        <end position="383"/>
    </location>
</feature>
<keyword evidence="2" id="KW-0812">Transmembrane</keyword>
<feature type="transmembrane region" description="Helical" evidence="2">
    <location>
        <begin position="274"/>
        <end position="293"/>
    </location>
</feature>
<gene>
    <name evidence="4" type="primary">SSCI05760.1</name>
</gene>
<evidence type="ECO:0000313" key="5">
    <source>
        <dbReference type="Proteomes" id="UP000242770"/>
    </source>
</evidence>
<reference evidence="5" key="1">
    <citation type="submission" date="2014-06" db="EMBL/GenBank/DDBJ databases">
        <authorList>
            <person name="Berkman P.J."/>
        </authorList>
    </citation>
    <scope>NUCLEOTIDE SEQUENCE [LARGE SCALE GENOMIC DNA]</scope>
</reference>
<evidence type="ECO:0000256" key="1">
    <source>
        <dbReference type="SAM" id="MobiDB-lite"/>
    </source>
</evidence>
<feature type="transmembrane region" description="Helical" evidence="2">
    <location>
        <begin position="242"/>
        <end position="262"/>
    </location>
</feature>
<evidence type="ECO:0000256" key="2">
    <source>
        <dbReference type="SAM" id="Phobius"/>
    </source>
</evidence>
<dbReference type="InterPro" id="IPR058581">
    <property type="entry name" value="TM_HPP"/>
</dbReference>
<dbReference type="PANTHER" id="PTHR33741">
    <property type="entry name" value="TRANSMEMBRANE PROTEIN DDB_G0269096-RELATED"/>
    <property type="match status" value="1"/>
</dbReference>
<feature type="region of interest" description="Disordered" evidence="1">
    <location>
        <begin position="1813"/>
        <end position="1841"/>
    </location>
</feature>
<evidence type="ECO:0000313" key="4">
    <source>
        <dbReference type="EMBL" id="CDW95048.1"/>
    </source>
</evidence>
<feature type="transmembrane region" description="Helical" evidence="2">
    <location>
        <begin position="211"/>
        <end position="230"/>
    </location>
</feature>
<dbReference type="Pfam" id="PF04982">
    <property type="entry name" value="TM_HPP"/>
    <property type="match status" value="1"/>
</dbReference>
<feature type="transmembrane region" description="Helical" evidence="2">
    <location>
        <begin position="412"/>
        <end position="431"/>
    </location>
</feature>
<dbReference type="EMBL" id="CCFA01000318">
    <property type="protein sequence ID" value="CDW95048.1"/>
    <property type="molecule type" value="Genomic_DNA"/>
</dbReference>
<dbReference type="Proteomes" id="UP000242770">
    <property type="component" value="Unassembled WGS sequence"/>
</dbReference>
<feature type="region of interest" description="Disordered" evidence="1">
    <location>
        <begin position="1"/>
        <end position="53"/>
    </location>
</feature>
<name>A0A0F7S1P3_9BASI</name>
<feature type="compositionally biased region" description="Low complexity" evidence="1">
    <location>
        <begin position="1817"/>
        <end position="1830"/>
    </location>
</feature>
<organism evidence="4 5">
    <name type="scientific">Sporisorium scitamineum</name>
    <dbReference type="NCBI Taxonomy" id="49012"/>
    <lineage>
        <taxon>Eukaryota</taxon>
        <taxon>Fungi</taxon>
        <taxon>Dikarya</taxon>
        <taxon>Basidiomycota</taxon>
        <taxon>Ustilaginomycotina</taxon>
        <taxon>Ustilaginomycetes</taxon>
        <taxon>Ustilaginales</taxon>
        <taxon>Ustilaginaceae</taxon>
        <taxon>Sporisorium</taxon>
    </lineage>
</organism>
<evidence type="ECO:0000259" key="3">
    <source>
        <dbReference type="Pfam" id="PF04982"/>
    </source>
</evidence>
<accession>A0A0F7S1P3</accession>
<dbReference type="InterPro" id="IPR007065">
    <property type="entry name" value="HPP"/>
</dbReference>
<keyword evidence="5" id="KW-1185">Reference proteome</keyword>
<feature type="transmembrane region" description="Helical" evidence="2">
    <location>
        <begin position="356"/>
        <end position="377"/>
    </location>
</feature>